<dbReference type="GO" id="GO:0005886">
    <property type="term" value="C:plasma membrane"/>
    <property type="evidence" value="ECO:0007669"/>
    <property type="project" value="UniProtKB-SubCell"/>
</dbReference>
<evidence type="ECO:0000256" key="8">
    <source>
        <dbReference type="SAM" id="Phobius"/>
    </source>
</evidence>
<comment type="subcellular location">
    <subcellularLocation>
        <location evidence="1">Cell membrane</location>
        <topology evidence="1">Multi-pass membrane protein</topology>
    </subcellularLocation>
</comment>
<dbReference type="EMBL" id="CP047591">
    <property type="protein sequence ID" value="QHI73638.1"/>
    <property type="molecule type" value="Genomic_DNA"/>
</dbReference>
<dbReference type="InterPro" id="IPR024194">
    <property type="entry name" value="Ac/AlaTfrase_AlgI/DltB"/>
</dbReference>
<feature type="transmembrane region" description="Helical" evidence="8">
    <location>
        <begin position="80"/>
        <end position="99"/>
    </location>
</feature>
<evidence type="ECO:0000256" key="5">
    <source>
        <dbReference type="ARBA" id="ARBA00022989"/>
    </source>
</evidence>
<organism evidence="9 10">
    <name type="scientific">Aminipila terrae</name>
    <dbReference type="NCBI Taxonomy" id="2697030"/>
    <lineage>
        <taxon>Bacteria</taxon>
        <taxon>Bacillati</taxon>
        <taxon>Bacillota</taxon>
        <taxon>Clostridia</taxon>
        <taxon>Peptostreptococcales</taxon>
        <taxon>Anaerovoracaceae</taxon>
        <taxon>Aminipila</taxon>
    </lineage>
</organism>
<dbReference type="KEGG" id="amic:Ami3637_15765"/>
<dbReference type="InterPro" id="IPR004299">
    <property type="entry name" value="MBOAT_fam"/>
</dbReference>
<evidence type="ECO:0000256" key="2">
    <source>
        <dbReference type="ARBA" id="ARBA00010323"/>
    </source>
</evidence>
<gene>
    <name evidence="9" type="ORF">Ami3637_15765</name>
</gene>
<keyword evidence="6 7" id="KW-0472">Membrane</keyword>
<evidence type="ECO:0000256" key="1">
    <source>
        <dbReference type="ARBA" id="ARBA00004651"/>
    </source>
</evidence>
<evidence type="ECO:0000256" key="6">
    <source>
        <dbReference type="ARBA" id="ARBA00023136"/>
    </source>
</evidence>
<feature type="transmembrane region" description="Helical" evidence="8">
    <location>
        <begin position="357"/>
        <end position="375"/>
    </location>
</feature>
<dbReference type="InterPro" id="IPR028362">
    <property type="entry name" value="AlgI"/>
</dbReference>
<dbReference type="Pfam" id="PF03062">
    <property type="entry name" value="MBOAT"/>
    <property type="match status" value="1"/>
</dbReference>
<feature type="transmembrane region" description="Helical" evidence="8">
    <location>
        <begin position="51"/>
        <end position="68"/>
    </location>
</feature>
<keyword evidence="7" id="KW-0012">Acyltransferase</keyword>
<accession>A0A6P1MNF5</accession>
<evidence type="ECO:0000313" key="9">
    <source>
        <dbReference type="EMBL" id="QHI73638.1"/>
    </source>
</evidence>
<evidence type="ECO:0000256" key="3">
    <source>
        <dbReference type="ARBA" id="ARBA00022475"/>
    </source>
</evidence>
<evidence type="ECO:0000256" key="4">
    <source>
        <dbReference type="ARBA" id="ARBA00022692"/>
    </source>
</evidence>
<dbReference type="AlphaFoldDB" id="A0A6P1MNF5"/>
<feature type="transmembrane region" description="Helical" evidence="8">
    <location>
        <begin position="6"/>
        <end position="23"/>
    </location>
</feature>
<keyword evidence="4 8" id="KW-0812">Transmembrane</keyword>
<dbReference type="InterPro" id="IPR051085">
    <property type="entry name" value="MB_O-acyltransferase"/>
</dbReference>
<feature type="transmembrane region" description="Helical" evidence="8">
    <location>
        <begin position="310"/>
        <end position="337"/>
    </location>
</feature>
<proteinExistence type="inferred from homology"/>
<evidence type="ECO:0000256" key="7">
    <source>
        <dbReference type="PIRNR" id="PIRNR016636"/>
    </source>
</evidence>
<feature type="transmembrane region" description="Helical" evidence="8">
    <location>
        <begin position="441"/>
        <end position="459"/>
    </location>
</feature>
<dbReference type="PANTHER" id="PTHR13285:SF18">
    <property type="entry name" value="PROTEIN-CYSTEINE N-PALMITOYLTRANSFERASE RASP"/>
    <property type="match status" value="1"/>
</dbReference>
<reference evidence="9 10" key="1">
    <citation type="submission" date="2020-01" db="EMBL/GenBank/DDBJ databases">
        <title>Genomic analysis of Aminipila sp. CBA3637.</title>
        <authorList>
            <person name="Kim Y.B."/>
            <person name="Roh S.W."/>
        </authorList>
    </citation>
    <scope>NUCLEOTIDE SEQUENCE [LARGE SCALE GENOMIC DNA]</scope>
    <source>
        <strain evidence="9 10">CBA3637</strain>
    </source>
</reference>
<comment type="similarity">
    <text evidence="2 7">Belongs to the membrane-bound acyltransferase family.</text>
</comment>
<protein>
    <submittedName>
        <fullName evidence="9">MBOAT family protein</fullName>
    </submittedName>
</protein>
<sequence length="471" mass="54268">MLFSSIIFISCFLPIVLFLYYTIFSFSLRVQNIFLLVISLGFYAWGEPKFVFVLIISILVNWIFGLAVSKFRMDKLKSKITIILMLIYNLSIIFVFKYLMFTMENVQYVTGLDYKIPKIVLPIGISFFTFKAISYVVDIYREKAEAQKNPLNAGLYITFFPQLLAGPIARYESFADQIQNRKVSFDDISAGVCRFLIGLSKKVLLANNLALVADKAFKLLGTDDLSLAMAWLGALCYTLQIYYDFSGYSDMAIGLGKMFGFHTEENFNYPYISKSTTEFWRRWHISLGSWFRDYVYIPLGGNRVGGKKRLFFNLFVVWALTGLWHGANWTFICWGLLYFVSISLEKVTGLDKMQSHVMLRHIYTMLLVMFGWVLFRAENITDALIYLKTMFIPGGAGLVDADAMVCSKEYLGYLFFGILFTRPFAKKLAKTKLAKLKLSQAFYVITLMVLFLACISYMLKSAYNPFIYFNF</sequence>
<keyword evidence="10" id="KW-1185">Reference proteome</keyword>
<dbReference type="Proteomes" id="UP000463883">
    <property type="component" value="Chromosome"/>
</dbReference>
<keyword evidence="3 7" id="KW-1003">Cell membrane</keyword>
<keyword evidence="7" id="KW-0808">Transferase</keyword>
<evidence type="ECO:0000313" key="10">
    <source>
        <dbReference type="Proteomes" id="UP000463883"/>
    </source>
</evidence>
<dbReference type="GO" id="GO:0016746">
    <property type="term" value="F:acyltransferase activity"/>
    <property type="evidence" value="ECO:0007669"/>
    <property type="project" value="UniProtKB-KW"/>
</dbReference>
<name>A0A6P1MNF5_9FIRM</name>
<keyword evidence="5 8" id="KW-1133">Transmembrane helix</keyword>
<dbReference type="PANTHER" id="PTHR13285">
    <property type="entry name" value="ACYLTRANSFERASE"/>
    <property type="match status" value="1"/>
</dbReference>
<feature type="transmembrane region" description="Helical" evidence="8">
    <location>
        <begin position="119"/>
        <end position="140"/>
    </location>
</feature>
<dbReference type="PIRSF" id="PIRSF016636">
    <property type="entry name" value="AlgI_DltB"/>
    <property type="match status" value="1"/>
</dbReference>
<dbReference type="GO" id="GO:0042121">
    <property type="term" value="P:alginic acid biosynthetic process"/>
    <property type="evidence" value="ECO:0007669"/>
    <property type="project" value="InterPro"/>
</dbReference>
<dbReference type="PIRSF" id="PIRSF500217">
    <property type="entry name" value="AlgI"/>
    <property type="match status" value="1"/>
</dbReference>